<reference evidence="2" key="1">
    <citation type="journal article" date="2022" name="Mol. Ecol. Resour.">
        <title>The genomes of chicory, endive, great burdock and yacon provide insights into Asteraceae palaeo-polyploidization history and plant inulin production.</title>
        <authorList>
            <person name="Fan W."/>
            <person name="Wang S."/>
            <person name="Wang H."/>
            <person name="Wang A."/>
            <person name="Jiang F."/>
            <person name="Liu H."/>
            <person name="Zhao H."/>
            <person name="Xu D."/>
            <person name="Zhang Y."/>
        </authorList>
    </citation>
    <scope>NUCLEOTIDE SEQUENCE [LARGE SCALE GENOMIC DNA]</scope>
    <source>
        <strain evidence="2">cv. Yunnan</strain>
    </source>
</reference>
<dbReference type="Proteomes" id="UP001056120">
    <property type="component" value="Linkage Group LG16"/>
</dbReference>
<dbReference type="EMBL" id="CM042033">
    <property type="protein sequence ID" value="KAI3774729.1"/>
    <property type="molecule type" value="Genomic_DNA"/>
</dbReference>
<keyword evidence="2" id="KW-1185">Reference proteome</keyword>
<name>A0ACB9FTN2_9ASTR</name>
<protein>
    <submittedName>
        <fullName evidence="1">Uncharacterized protein</fullName>
    </submittedName>
</protein>
<comment type="caution">
    <text evidence="1">The sequence shown here is derived from an EMBL/GenBank/DDBJ whole genome shotgun (WGS) entry which is preliminary data.</text>
</comment>
<accession>A0ACB9FTN2</accession>
<gene>
    <name evidence="1" type="ORF">L1987_49290</name>
</gene>
<reference evidence="1 2" key="2">
    <citation type="journal article" date="2022" name="Mol. Ecol. Resour.">
        <title>The genomes of chicory, endive, great burdock and yacon provide insights into Asteraceae paleo-polyploidization history and plant inulin production.</title>
        <authorList>
            <person name="Fan W."/>
            <person name="Wang S."/>
            <person name="Wang H."/>
            <person name="Wang A."/>
            <person name="Jiang F."/>
            <person name="Liu H."/>
            <person name="Zhao H."/>
            <person name="Xu D."/>
            <person name="Zhang Y."/>
        </authorList>
    </citation>
    <scope>NUCLEOTIDE SEQUENCE [LARGE SCALE GENOMIC DNA]</scope>
    <source>
        <strain evidence="2">cv. Yunnan</strain>
        <tissue evidence="1">Leaves</tissue>
    </source>
</reference>
<evidence type="ECO:0000313" key="1">
    <source>
        <dbReference type="EMBL" id="KAI3774729.1"/>
    </source>
</evidence>
<evidence type="ECO:0000313" key="2">
    <source>
        <dbReference type="Proteomes" id="UP001056120"/>
    </source>
</evidence>
<organism evidence="1 2">
    <name type="scientific">Smallanthus sonchifolius</name>
    <dbReference type="NCBI Taxonomy" id="185202"/>
    <lineage>
        <taxon>Eukaryota</taxon>
        <taxon>Viridiplantae</taxon>
        <taxon>Streptophyta</taxon>
        <taxon>Embryophyta</taxon>
        <taxon>Tracheophyta</taxon>
        <taxon>Spermatophyta</taxon>
        <taxon>Magnoliopsida</taxon>
        <taxon>eudicotyledons</taxon>
        <taxon>Gunneridae</taxon>
        <taxon>Pentapetalae</taxon>
        <taxon>asterids</taxon>
        <taxon>campanulids</taxon>
        <taxon>Asterales</taxon>
        <taxon>Asteraceae</taxon>
        <taxon>Asteroideae</taxon>
        <taxon>Heliantheae alliance</taxon>
        <taxon>Millerieae</taxon>
        <taxon>Smallanthus</taxon>
    </lineage>
</organism>
<proteinExistence type="predicted"/>
<sequence length="789" mass="90414">MSSSQIIENDIVSPLMLSRIPSSDSLNEDSVFNGGNQSPTHLISDNFIDLDNPSFVCSPLQCVHAEFYPTDLNIPLSGYKGSEPMHVFESPNGTTFWTPNVSDELKPVKGSIFKSCEDVLSMYQKYAEISGFLVRVGQSKKREGVVTKKKYFRCNKYGKPQRKRKFDTLCESSMYVRQSSFSVSDCKAHILLQICKETSCYLLVKFDQNHNHSLIESFNSDLNKISRKLPFLSKQFIHQMSLNIIGPSLCHRLQVSMKGGHHNVHGTATDFKNFSQSIRIFIGDRDSQLVIDRLADRFENLPDFYYDFTVEKGRLRSLFWADEISKLNYQAFGDVLAFDATYLTNKYNMIFVPFTGVDHYKRCVVFGVGLLYSETIDSYKWLLKYFLKDHGKQSTLVLTDQDPSMRQAVLQVFTDSRHRLCMWHIMKKLPAKLSVDTFESRWQELMTEFGLQDHEWLKDMYAIRDHWVPTFFREIPMCCLMKTTSRCESSNSSFKVNSTGANTLVQFMLCYDTLIDKQRYSQRLAEFKTSSASFHDITGLSIEKHAFDLYSHTIFKEVQKGIIKGKFNCYISNTEMVDSICVYSVTHLDKRNDITNIFKVKVFPHEQSLSCSCMSFIRIGYICRHTKDVLPKRIFAIENRYGVDNNLHCVLRNEILQHITECVDFLRGDSEGLTSFAEQIREIKSHVLSNLPTNVVSNETHLSEIKELVGQSIDHDVEINNPQGIQNKGCGKNRRLIAAGEKNVGKGPKAPRLCRTCYQFVTGHDSRNCPENIKDSHIGGNSKSKANPQ</sequence>